<name>A0A381U784_9ZZZZ</name>
<proteinExistence type="predicted"/>
<accession>A0A381U784</accession>
<organism evidence="1">
    <name type="scientific">marine metagenome</name>
    <dbReference type="NCBI Taxonomy" id="408172"/>
    <lineage>
        <taxon>unclassified sequences</taxon>
        <taxon>metagenomes</taxon>
        <taxon>ecological metagenomes</taxon>
    </lineage>
</organism>
<protein>
    <submittedName>
        <fullName evidence="1">Uncharacterized protein</fullName>
    </submittedName>
</protein>
<feature type="non-terminal residue" evidence="1">
    <location>
        <position position="1"/>
    </location>
</feature>
<sequence>VGNRVEKHLSLDQRIPLYVNLDRRTKTENRFARFLFSLYVVKHAIRHFYYLKLNFGVVVI</sequence>
<gene>
    <name evidence="1" type="ORF">METZ01_LOCUS75247</name>
</gene>
<dbReference type="AlphaFoldDB" id="A0A381U784"/>
<dbReference type="EMBL" id="UINC01005607">
    <property type="protein sequence ID" value="SVA22393.1"/>
    <property type="molecule type" value="Genomic_DNA"/>
</dbReference>
<evidence type="ECO:0000313" key="1">
    <source>
        <dbReference type="EMBL" id="SVA22393.1"/>
    </source>
</evidence>
<reference evidence="1" key="1">
    <citation type="submission" date="2018-05" db="EMBL/GenBank/DDBJ databases">
        <authorList>
            <person name="Lanie J.A."/>
            <person name="Ng W.-L."/>
            <person name="Kazmierczak K.M."/>
            <person name="Andrzejewski T.M."/>
            <person name="Davidsen T.M."/>
            <person name="Wayne K.J."/>
            <person name="Tettelin H."/>
            <person name="Glass J.I."/>
            <person name="Rusch D."/>
            <person name="Podicherti R."/>
            <person name="Tsui H.-C.T."/>
            <person name="Winkler M.E."/>
        </authorList>
    </citation>
    <scope>NUCLEOTIDE SEQUENCE</scope>
</reference>